<protein>
    <submittedName>
        <fullName evidence="2">DUF560 domain-containing protein</fullName>
    </submittedName>
</protein>
<organism evidence="2">
    <name type="scientific">Synechococcus sp. SB0676_bin_10</name>
    <dbReference type="NCBI Taxonomy" id="2604869"/>
    <lineage>
        <taxon>Bacteria</taxon>
        <taxon>Bacillati</taxon>
        <taxon>Cyanobacteriota</taxon>
        <taxon>Cyanophyceae</taxon>
        <taxon>Synechococcales</taxon>
        <taxon>Synechococcaceae</taxon>
        <taxon>Synechococcus</taxon>
    </lineage>
</organism>
<evidence type="ECO:0000259" key="1">
    <source>
        <dbReference type="Pfam" id="PF04575"/>
    </source>
</evidence>
<name>A0A6B1F5M1_9SYNE</name>
<comment type="caution">
    <text evidence="2">The sequence shown here is derived from an EMBL/GenBank/DDBJ whole genome shotgun (WGS) entry which is preliminary data.</text>
</comment>
<proteinExistence type="predicted"/>
<sequence length="230" mass="26025">VRLRAGGHLSRTEYEGRDFDQTFLAAHLGPRWFLGNGTEISLLSSARRHWVGGDGEWRGIGSRLETSHRLSRRFLVYTQASYHQRSYDEDIDLDGPYSSLRLSARWQATPTASLEARVGATQSRTEQERYRNAGQSVGLGASVDLPHGFTMGVDAESLWTAYEGNGYPLVSSGQSRRDRTRILSISLLNRGFTVQGFSPKLVLTRTIRTSNAQLQDYRRTRTELRFVRQL</sequence>
<reference evidence="2" key="1">
    <citation type="submission" date="2019-09" db="EMBL/GenBank/DDBJ databases">
        <title>Characterisation of the sponge microbiome using genome-centric metagenomics.</title>
        <authorList>
            <person name="Engelberts J.P."/>
            <person name="Robbins S.J."/>
            <person name="De Goeij J.M."/>
            <person name="Aranda M."/>
            <person name="Bell S.C."/>
            <person name="Webster N.S."/>
        </authorList>
    </citation>
    <scope>NUCLEOTIDE SEQUENCE</scope>
    <source>
        <strain evidence="2">SB0676_bin_10</strain>
    </source>
</reference>
<feature type="non-terminal residue" evidence="2">
    <location>
        <position position="1"/>
    </location>
</feature>
<feature type="domain" description="Surface lipoprotein assembly modifier C-terminal" evidence="1">
    <location>
        <begin position="18"/>
        <end position="228"/>
    </location>
</feature>
<accession>A0A6B1F5M1</accession>
<dbReference type="AlphaFoldDB" id="A0A6B1F5M1"/>
<dbReference type="Pfam" id="PF04575">
    <property type="entry name" value="SlipAM"/>
    <property type="match status" value="1"/>
</dbReference>
<dbReference type="InterPro" id="IPR007655">
    <property type="entry name" value="Slam_C"/>
</dbReference>
<gene>
    <name evidence="2" type="ORF">F4162_04450</name>
</gene>
<evidence type="ECO:0000313" key="2">
    <source>
        <dbReference type="EMBL" id="MYG38241.1"/>
    </source>
</evidence>
<dbReference type="EMBL" id="VYDO01000142">
    <property type="protein sequence ID" value="MYG38241.1"/>
    <property type="molecule type" value="Genomic_DNA"/>
</dbReference>